<dbReference type="EMBL" id="KK107323">
    <property type="protein sequence ID" value="EZA52569.1"/>
    <property type="molecule type" value="Genomic_DNA"/>
</dbReference>
<accession>A0A026WBY4</accession>
<evidence type="ECO:0000313" key="1">
    <source>
        <dbReference type="EMBL" id="EZA52569.1"/>
    </source>
</evidence>
<evidence type="ECO:0000313" key="2">
    <source>
        <dbReference type="Proteomes" id="UP000053097"/>
    </source>
</evidence>
<sequence>MQYVATKAREKKKITVIKRSVASERVRSAGFGEPRKRREPRETSDIMRISSPLNGRRGVLLPFCCYLFAPTACRLSKVV</sequence>
<proteinExistence type="predicted"/>
<name>A0A026WBY4_OOCBI</name>
<keyword evidence="2" id="KW-1185">Reference proteome</keyword>
<dbReference type="AlphaFoldDB" id="A0A026WBY4"/>
<organism evidence="1 2">
    <name type="scientific">Ooceraea biroi</name>
    <name type="common">Clonal raider ant</name>
    <name type="synonym">Cerapachys biroi</name>
    <dbReference type="NCBI Taxonomy" id="2015173"/>
    <lineage>
        <taxon>Eukaryota</taxon>
        <taxon>Metazoa</taxon>
        <taxon>Ecdysozoa</taxon>
        <taxon>Arthropoda</taxon>
        <taxon>Hexapoda</taxon>
        <taxon>Insecta</taxon>
        <taxon>Pterygota</taxon>
        <taxon>Neoptera</taxon>
        <taxon>Endopterygota</taxon>
        <taxon>Hymenoptera</taxon>
        <taxon>Apocrita</taxon>
        <taxon>Aculeata</taxon>
        <taxon>Formicoidea</taxon>
        <taxon>Formicidae</taxon>
        <taxon>Dorylinae</taxon>
        <taxon>Ooceraea</taxon>
    </lineage>
</organism>
<protein>
    <submittedName>
        <fullName evidence="1">Uncharacterized protein</fullName>
    </submittedName>
</protein>
<gene>
    <name evidence="1" type="ORF">X777_08052</name>
</gene>
<reference evidence="1 2" key="1">
    <citation type="journal article" date="2014" name="Curr. Biol.">
        <title>The genome of the clonal raider ant Cerapachys biroi.</title>
        <authorList>
            <person name="Oxley P.R."/>
            <person name="Ji L."/>
            <person name="Fetter-Pruneda I."/>
            <person name="McKenzie S.K."/>
            <person name="Li C."/>
            <person name="Hu H."/>
            <person name="Zhang G."/>
            <person name="Kronauer D.J."/>
        </authorList>
    </citation>
    <scope>NUCLEOTIDE SEQUENCE [LARGE SCALE GENOMIC DNA]</scope>
</reference>
<dbReference type="Proteomes" id="UP000053097">
    <property type="component" value="Unassembled WGS sequence"/>
</dbReference>